<reference evidence="1" key="1">
    <citation type="journal article" date="2020" name="Nature">
        <title>Giant virus diversity and host interactions through global metagenomics.</title>
        <authorList>
            <person name="Schulz F."/>
            <person name="Roux S."/>
            <person name="Paez-Espino D."/>
            <person name="Jungbluth S."/>
            <person name="Walsh D.A."/>
            <person name="Denef V.J."/>
            <person name="McMahon K.D."/>
            <person name="Konstantinidis K.T."/>
            <person name="Eloe-Fadrosh E.A."/>
            <person name="Kyrpides N.C."/>
            <person name="Woyke T."/>
        </authorList>
    </citation>
    <scope>NUCLEOTIDE SEQUENCE</scope>
    <source>
        <strain evidence="1">GVMAG-S-1064190-84</strain>
    </source>
</reference>
<proteinExistence type="predicted"/>
<sequence length="58" mass="6931">MFILLFENNKWKIYLSASTTNSKVFVCEFYDGQLAQNKVDTLNDQLNIIRKIDWQDEQ</sequence>
<evidence type="ECO:0000313" key="1">
    <source>
        <dbReference type="EMBL" id="QHU08788.1"/>
    </source>
</evidence>
<protein>
    <submittedName>
        <fullName evidence="1">Uncharacterized protein</fullName>
    </submittedName>
</protein>
<organism evidence="1">
    <name type="scientific">viral metagenome</name>
    <dbReference type="NCBI Taxonomy" id="1070528"/>
    <lineage>
        <taxon>unclassified sequences</taxon>
        <taxon>metagenomes</taxon>
        <taxon>organismal metagenomes</taxon>
    </lineage>
</organism>
<dbReference type="AlphaFoldDB" id="A0A6C0JY35"/>
<dbReference type="EMBL" id="MN740699">
    <property type="protein sequence ID" value="QHU08788.1"/>
    <property type="molecule type" value="Genomic_DNA"/>
</dbReference>
<name>A0A6C0JY35_9ZZZZ</name>
<accession>A0A6C0JY35</accession>